<keyword evidence="2" id="KW-0328">Glycosyltransferase</keyword>
<dbReference type="InterPro" id="IPR029044">
    <property type="entry name" value="Nucleotide-diphossugar_trans"/>
</dbReference>
<evidence type="ECO:0000313" key="6">
    <source>
        <dbReference type="Proteomes" id="UP000037923"/>
    </source>
</evidence>
<name>A0A0M9FZL0_LEPPY</name>
<dbReference type="EMBL" id="LGTL01000010">
    <property type="protein sequence ID" value="KPA79380.1"/>
    <property type="molecule type" value="Genomic_DNA"/>
</dbReference>
<evidence type="ECO:0000256" key="1">
    <source>
        <dbReference type="ARBA" id="ARBA00006739"/>
    </source>
</evidence>
<accession>A0A0M9FZL0</accession>
<evidence type="ECO:0000256" key="2">
    <source>
        <dbReference type="ARBA" id="ARBA00022676"/>
    </source>
</evidence>
<protein>
    <submittedName>
        <fullName evidence="5">Beta galactofuranosyl transferase</fullName>
    </submittedName>
</protein>
<dbReference type="Proteomes" id="UP000037923">
    <property type="component" value="Unassembled WGS sequence"/>
</dbReference>
<dbReference type="EMBL" id="LGTL01000010">
    <property type="protein sequence ID" value="KPA79379.1"/>
    <property type="molecule type" value="Genomic_DNA"/>
</dbReference>
<keyword evidence="4" id="KW-1133">Transmembrane helix</keyword>
<keyword evidence="4" id="KW-0812">Transmembrane</keyword>
<dbReference type="OrthoDB" id="10267535at2759"/>
<keyword evidence="3 5" id="KW-0808">Transferase</keyword>
<dbReference type="VEuPathDB" id="TriTrypDB:LpyrH10_10_0020"/>
<reference evidence="5 6" key="1">
    <citation type="submission" date="2015-07" db="EMBL/GenBank/DDBJ databases">
        <title>High-quality genome of monoxenous trypanosomatid Leptomonas pyrrhocoris.</title>
        <authorList>
            <person name="Flegontov P."/>
            <person name="Butenko A."/>
            <person name="Firsov S."/>
            <person name="Vlcek C."/>
            <person name="Logacheva M.D."/>
            <person name="Field M."/>
            <person name="Filatov D."/>
            <person name="Flegontova O."/>
            <person name="Gerasimov E."/>
            <person name="Jackson A.P."/>
            <person name="Kelly S."/>
            <person name="Opperdoes F."/>
            <person name="O'Reilly A."/>
            <person name="Votypka J."/>
            <person name="Yurchenko V."/>
            <person name="Lukes J."/>
        </authorList>
    </citation>
    <scope>NUCLEOTIDE SEQUENCE [LARGE SCALE GENOMIC DNA]</scope>
    <source>
        <strain evidence="5">H10</strain>
    </source>
</reference>
<keyword evidence="4" id="KW-0472">Membrane</keyword>
<dbReference type="RefSeq" id="XP_015657818.1">
    <property type="nucleotide sequence ID" value="XM_015803176.1"/>
</dbReference>
<comment type="caution">
    <text evidence="5">The sequence shown here is derived from an EMBL/GenBank/DDBJ whole genome shotgun (WGS) entry which is preliminary data.</text>
</comment>
<organism evidence="5 6">
    <name type="scientific">Leptomonas pyrrhocoris</name>
    <name type="common">Firebug parasite</name>
    <dbReference type="NCBI Taxonomy" id="157538"/>
    <lineage>
        <taxon>Eukaryota</taxon>
        <taxon>Discoba</taxon>
        <taxon>Euglenozoa</taxon>
        <taxon>Kinetoplastea</taxon>
        <taxon>Metakinetoplastina</taxon>
        <taxon>Trypanosomatida</taxon>
        <taxon>Trypanosomatidae</taxon>
        <taxon>Leishmaniinae</taxon>
        <taxon>Leptomonas</taxon>
    </lineage>
</organism>
<gene>
    <name evidence="5" type="ORF">ABB37_05233</name>
</gene>
<dbReference type="GO" id="GO:0016757">
    <property type="term" value="F:glycosyltransferase activity"/>
    <property type="evidence" value="ECO:0007669"/>
    <property type="project" value="UniProtKB-KW"/>
</dbReference>
<dbReference type="GeneID" id="26905523"/>
<dbReference type="OMA" id="PYRIRTM"/>
<dbReference type="PANTHER" id="PTHR43179:SF12">
    <property type="entry name" value="GALACTOFURANOSYLTRANSFERASE GLFT2"/>
    <property type="match status" value="1"/>
</dbReference>
<dbReference type="RefSeq" id="XP_015657819.1">
    <property type="nucleotide sequence ID" value="XM_015803177.1"/>
</dbReference>
<evidence type="ECO:0000313" key="5">
    <source>
        <dbReference type="EMBL" id="KPA79380.1"/>
    </source>
</evidence>
<evidence type="ECO:0000256" key="3">
    <source>
        <dbReference type="ARBA" id="ARBA00022679"/>
    </source>
</evidence>
<sequence length="434" mass="50845">MKFRTLVRSSLSLARRRYSCLIVALFVVGYLFPLVFFYERSLRETFFDAPRNGETFISDEEFYACVGERLASKSDHPGRIPFVLMPVTMDYQDLKNFFCNITAPMTYIMLINNGEFKPLRGLLDRLERKLELYMNKNLFITHHPENIGYASAVNEGLRYVMSYTVKEVPWVFITNADVRFSTVLVPDFVRNVNEKTKDQEDRLRKLNEEVAQEAVTASNVPDRRFTYRSSTLPIITATSLPYRIRVMPYTEMRKQFADTYGIFFTSSKPHMATFVLSRLLLATVGLFDENYYPAYGEDHDYVWRLEALGFGQYVSPEGQFIHFENANLNVNADVKTRGVAKYTAYTIQGLKFGRMNYQPFRLYYRRSKWFPDSTVLDVDHGRKMLPFNGSIPVDMWVLDSKRRNTIWLIGEAKLCRRDYQLYDLNLLRFTVSPR</sequence>
<comment type="similarity">
    <text evidence="1">Belongs to the glycosyltransferase 2 family.</text>
</comment>
<evidence type="ECO:0000256" key="4">
    <source>
        <dbReference type="SAM" id="Phobius"/>
    </source>
</evidence>
<dbReference type="AlphaFoldDB" id="A0A0M9FZL0"/>
<proteinExistence type="inferred from homology"/>
<dbReference type="Gene3D" id="3.90.550.10">
    <property type="entry name" value="Spore Coat Polysaccharide Biosynthesis Protein SpsA, Chain A"/>
    <property type="match status" value="1"/>
</dbReference>
<dbReference type="SUPFAM" id="SSF53448">
    <property type="entry name" value="Nucleotide-diphospho-sugar transferases"/>
    <property type="match status" value="1"/>
</dbReference>
<keyword evidence="6" id="KW-1185">Reference proteome</keyword>
<dbReference type="PANTHER" id="PTHR43179">
    <property type="entry name" value="RHAMNOSYLTRANSFERASE WBBL"/>
    <property type="match status" value="1"/>
</dbReference>
<feature type="transmembrane region" description="Helical" evidence="4">
    <location>
        <begin position="20"/>
        <end position="38"/>
    </location>
</feature>